<comment type="caution">
    <text evidence="2">The sequence shown here is derived from an EMBL/GenBank/DDBJ whole genome shotgun (WGS) entry which is preliminary data.</text>
</comment>
<evidence type="ECO:0000256" key="1">
    <source>
        <dbReference type="SAM" id="MobiDB-lite"/>
    </source>
</evidence>
<evidence type="ECO:0000313" key="2">
    <source>
        <dbReference type="EMBL" id="CAI3986312.1"/>
    </source>
</evidence>
<sequence>MILTLSTRAGDFYDRAQLAKNWHAVHKAADAEASDCSETSEANSESTQSTAVPCGGPVWQHPLDRNELCVVAFADTPEIVTGMSDLEVQLVKDWHVEHKAADAEELEESPGIVTAMASDSSENSATKSRPTLPIPKRHHRPGSNFTAPPSSSAFKDKEEDQEEWFWPWIRTTASWYFGCC</sequence>
<feature type="region of interest" description="Disordered" evidence="1">
    <location>
        <begin position="117"/>
        <end position="157"/>
    </location>
</feature>
<accession>A0A9P1C6C3</accession>
<dbReference type="EMBL" id="CAMXCT020001069">
    <property type="protein sequence ID" value="CAL1139687.1"/>
    <property type="molecule type" value="Genomic_DNA"/>
</dbReference>
<reference evidence="2" key="1">
    <citation type="submission" date="2022-10" db="EMBL/GenBank/DDBJ databases">
        <authorList>
            <person name="Chen Y."/>
            <person name="Dougan E. K."/>
            <person name="Chan C."/>
            <person name="Rhodes N."/>
            <person name="Thang M."/>
        </authorList>
    </citation>
    <scope>NUCLEOTIDE SEQUENCE</scope>
</reference>
<dbReference type="AlphaFoldDB" id="A0A9P1C6C3"/>
<dbReference type="EMBL" id="CAMXCT030001069">
    <property type="protein sequence ID" value="CAL4773624.1"/>
    <property type="molecule type" value="Genomic_DNA"/>
</dbReference>
<proteinExistence type="predicted"/>
<dbReference type="EMBL" id="CAMXCT010001069">
    <property type="protein sequence ID" value="CAI3986312.1"/>
    <property type="molecule type" value="Genomic_DNA"/>
</dbReference>
<feature type="compositionally biased region" description="Polar residues" evidence="1">
    <location>
        <begin position="143"/>
        <end position="153"/>
    </location>
</feature>
<feature type="compositionally biased region" description="Polar residues" evidence="1">
    <location>
        <begin position="117"/>
        <end position="129"/>
    </location>
</feature>
<reference evidence="3" key="2">
    <citation type="submission" date="2024-04" db="EMBL/GenBank/DDBJ databases">
        <authorList>
            <person name="Chen Y."/>
            <person name="Shah S."/>
            <person name="Dougan E. K."/>
            <person name="Thang M."/>
            <person name="Chan C."/>
        </authorList>
    </citation>
    <scope>NUCLEOTIDE SEQUENCE [LARGE SCALE GENOMIC DNA]</scope>
</reference>
<name>A0A9P1C6C3_9DINO</name>
<evidence type="ECO:0000313" key="4">
    <source>
        <dbReference type="Proteomes" id="UP001152797"/>
    </source>
</evidence>
<keyword evidence="4" id="KW-1185">Reference proteome</keyword>
<protein>
    <submittedName>
        <fullName evidence="2">Uncharacterized protein</fullName>
    </submittedName>
</protein>
<gene>
    <name evidence="2" type="ORF">C1SCF055_LOCUS13678</name>
</gene>
<organism evidence="2">
    <name type="scientific">Cladocopium goreaui</name>
    <dbReference type="NCBI Taxonomy" id="2562237"/>
    <lineage>
        <taxon>Eukaryota</taxon>
        <taxon>Sar</taxon>
        <taxon>Alveolata</taxon>
        <taxon>Dinophyceae</taxon>
        <taxon>Suessiales</taxon>
        <taxon>Symbiodiniaceae</taxon>
        <taxon>Cladocopium</taxon>
    </lineage>
</organism>
<evidence type="ECO:0000313" key="3">
    <source>
        <dbReference type="EMBL" id="CAL1139687.1"/>
    </source>
</evidence>
<dbReference type="Proteomes" id="UP001152797">
    <property type="component" value="Unassembled WGS sequence"/>
</dbReference>